<dbReference type="SMART" id="SM00710">
    <property type="entry name" value="PbH1"/>
    <property type="match status" value="6"/>
</dbReference>
<feature type="domain" description="Right handed beta helix" evidence="1">
    <location>
        <begin position="82"/>
        <end position="235"/>
    </location>
</feature>
<comment type="caution">
    <text evidence="2">The sequence shown here is derived from an EMBL/GenBank/DDBJ whole genome shotgun (WGS) entry which is preliminary data.</text>
</comment>
<dbReference type="EMBL" id="WJHE01000769">
    <property type="protein sequence ID" value="MST33912.1"/>
    <property type="molecule type" value="Genomic_DNA"/>
</dbReference>
<reference evidence="2 3" key="1">
    <citation type="submission" date="2019-11" db="EMBL/GenBank/DDBJ databases">
        <title>Acidiferrimicrobium australis gen. nov., sp. nov., an acidophilic and obligately heterotrophic, member of the Actinobacteria that catalyses dissimilatory oxido- reduction of iron isolated from metal-rich acidic water in Chile.</title>
        <authorList>
            <person name="Gonzalez D."/>
            <person name="Huber K."/>
            <person name="Hedrich S."/>
            <person name="Rojas-Villalobos C."/>
            <person name="Quatrini R."/>
            <person name="Dinamarca M.A."/>
            <person name="Schwarz A."/>
            <person name="Canales C."/>
            <person name="Nancucheo I."/>
        </authorList>
    </citation>
    <scope>NUCLEOTIDE SEQUENCE [LARGE SCALE GENOMIC DNA]</scope>
    <source>
        <strain evidence="2 3">USS-CCA1</strain>
    </source>
</reference>
<evidence type="ECO:0000313" key="3">
    <source>
        <dbReference type="Proteomes" id="UP000437736"/>
    </source>
</evidence>
<gene>
    <name evidence="2" type="ORF">GHK86_14440</name>
</gene>
<protein>
    <submittedName>
        <fullName evidence="2">Right-handed parallel beta-helix repeat-containing protein</fullName>
    </submittedName>
</protein>
<dbReference type="InterPro" id="IPR039448">
    <property type="entry name" value="Beta_helix"/>
</dbReference>
<sequence length="449" mass="48422">TLGRPHTTYWFAPGVHTLPSARYSAFRPAAGDTYLGAPGAVLDGQGLHPSAIAGTAPDVTVAYLTIEHFAPPGQEAAVNQGGQPGWSIHNVSIVDNTPGAGAMLGSHDVLSWSCLADNGQYGFQAFSTFDRSPLTGGPQDVTVDHDEIAGNDTYGWEIRDPGCGCSGGAKFWRVDGATIEDNYIHGNRWVGLWADTDNTGFRITGNYIAGNQRSGITYEISYNAVIDSNTLVRNGIVDGSQDQTWMPAIYISESGGSARVPGRYRGIFDIEGNVLIDNWGGVVLWENSNRFCGGRYDNVCTLVDPAVYTLASCRRHLPTARPGQTPDYFANCRWRTQNVLVARNSFQLSPQQVGSGCSQASKCGINGVFSEFGTVAPYRGWVVPEDISARQDNHFLDNRYRGPWLFDGLALGDFQSWHGSRGGWSTGFTAHQAGGLVFPAQDRGSSYAS</sequence>
<organism evidence="2 3">
    <name type="scientific">Acidiferrimicrobium australe</name>
    <dbReference type="NCBI Taxonomy" id="2664430"/>
    <lineage>
        <taxon>Bacteria</taxon>
        <taxon>Bacillati</taxon>
        <taxon>Actinomycetota</taxon>
        <taxon>Acidimicrobiia</taxon>
        <taxon>Acidimicrobiales</taxon>
        <taxon>Acidimicrobiaceae</taxon>
        <taxon>Acidiferrimicrobium</taxon>
    </lineage>
</organism>
<dbReference type="Gene3D" id="2.160.20.10">
    <property type="entry name" value="Single-stranded right-handed beta-helix, Pectin lyase-like"/>
    <property type="match status" value="1"/>
</dbReference>
<dbReference type="SUPFAM" id="SSF51126">
    <property type="entry name" value="Pectin lyase-like"/>
    <property type="match status" value="1"/>
</dbReference>
<keyword evidence="3" id="KW-1185">Reference proteome</keyword>
<dbReference type="Pfam" id="PF13229">
    <property type="entry name" value="Beta_helix"/>
    <property type="match status" value="1"/>
</dbReference>
<proteinExistence type="predicted"/>
<feature type="non-terminal residue" evidence="2">
    <location>
        <position position="1"/>
    </location>
</feature>
<accession>A0ABW9QX99</accession>
<dbReference type="InterPro" id="IPR006626">
    <property type="entry name" value="PbH1"/>
</dbReference>
<dbReference type="InterPro" id="IPR011050">
    <property type="entry name" value="Pectin_lyase_fold/virulence"/>
</dbReference>
<name>A0ABW9QX99_9ACTN</name>
<dbReference type="Proteomes" id="UP000437736">
    <property type="component" value="Unassembled WGS sequence"/>
</dbReference>
<dbReference type="InterPro" id="IPR012334">
    <property type="entry name" value="Pectin_lyas_fold"/>
</dbReference>
<evidence type="ECO:0000313" key="2">
    <source>
        <dbReference type="EMBL" id="MST33912.1"/>
    </source>
</evidence>
<evidence type="ECO:0000259" key="1">
    <source>
        <dbReference type="Pfam" id="PF13229"/>
    </source>
</evidence>